<reference evidence="3 4" key="1">
    <citation type="submission" date="2022-04" db="EMBL/GenBank/DDBJ databases">
        <title>Positive selection, recombination, and allopatry shape intraspecific diversity of widespread and dominant cyanobacteria.</title>
        <authorList>
            <person name="Wei J."/>
            <person name="Shu W."/>
            <person name="Hu C."/>
        </authorList>
    </citation>
    <scope>NUCLEOTIDE SEQUENCE [LARGE SCALE GENOMIC DNA]</scope>
    <source>
        <strain evidence="3 4">GB2-A4</strain>
    </source>
</reference>
<evidence type="ECO:0000313" key="4">
    <source>
        <dbReference type="Proteomes" id="UP001464891"/>
    </source>
</evidence>
<dbReference type="Gene3D" id="3.40.50.2300">
    <property type="match status" value="1"/>
</dbReference>
<evidence type="ECO:0000256" key="1">
    <source>
        <dbReference type="PROSITE-ProRule" id="PRU00169"/>
    </source>
</evidence>
<feature type="domain" description="Response regulatory" evidence="2">
    <location>
        <begin position="14"/>
        <end position="142"/>
    </location>
</feature>
<dbReference type="Proteomes" id="UP001464891">
    <property type="component" value="Unassembled WGS sequence"/>
</dbReference>
<dbReference type="SMART" id="SM00448">
    <property type="entry name" value="REC"/>
    <property type="match status" value="1"/>
</dbReference>
<dbReference type="PANTHER" id="PTHR44520:SF2">
    <property type="entry name" value="RESPONSE REGULATOR RCP1"/>
    <property type="match status" value="1"/>
</dbReference>
<accession>A0ABV0J8P1</accession>
<dbReference type="PANTHER" id="PTHR44520">
    <property type="entry name" value="RESPONSE REGULATOR RCP1-RELATED"/>
    <property type="match status" value="1"/>
</dbReference>
<dbReference type="InterPro" id="IPR001789">
    <property type="entry name" value="Sig_transdc_resp-reg_receiver"/>
</dbReference>
<dbReference type="InterPro" id="IPR052893">
    <property type="entry name" value="TCS_response_regulator"/>
</dbReference>
<evidence type="ECO:0000313" key="3">
    <source>
        <dbReference type="EMBL" id="MEP0818159.1"/>
    </source>
</evidence>
<sequence>MKQGASNLPGKPITILMADDDEDDRMLAREALEECRLANNLHFVQDGEELLDYLYHRGKFDSQTQSPRPGLILLDLNMPRKDGREALQEIKADPELRQIPVVVLTTSQAEEDIYRTYDLGANSYITKPVTFESLVEVMKILGRYWFEIVELPSED</sequence>
<proteinExistence type="predicted"/>
<protein>
    <submittedName>
        <fullName evidence="3">Response regulator</fullName>
    </submittedName>
</protein>
<gene>
    <name evidence="3" type="ORF">NC998_13740</name>
</gene>
<organism evidence="3 4">
    <name type="scientific">Trichocoleus desertorum GB2-A4</name>
    <dbReference type="NCBI Taxonomy" id="2933944"/>
    <lineage>
        <taxon>Bacteria</taxon>
        <taxon>Bacillati</taxon>
        <taxon>Cyanobacteriota</taxon>
        <taxon>Cyanophyceae</taxon>
        <taxon>Leptolyngbyales</taxon>
        <taxon>Trichocoleusaceae</taxon>
        <taxon>Trichocoleus</taxon>
    </lineage>
</organism>
<dbReference type="PROSITE" id="PS50110">
    <property type="entry name" value="RESPONSE_REGULATORY"/>
    <property type="match status" value="1"/>
</dbReference>
<dbReference type="InterPro" id="IPR011006">
    <property type="entry name" value="CheY-like_superfamily"/>
</dbReference>
<dbReference type="SUPFAM" id="SSF52172">
    <property type="entry name" value="CheY-like"/>
    <property type="match status" value="1"/>
</dbReference>
<comment type="caution">
    <text evidence="3">The sequence shown here is derived from an EMBL/GenBank/DDBJ whole genome shotgun (WGS) entry which is preliminary data.</text>
</comment>
<evidence type="ECO:0000259" key="2">
    <source>
        <dbReference type="PROSITE" id="PS50110"/>
    </source>
</evidence>
<feature type="modified residue" description="4-aspartylphosphate" evidence="1">
    <location>
        <position position="75"/>
    </location>
</feature>
<dbReference type="EMBL" id="JAMPKM010000007">
    <property type="protein sequence ID" value="MEP0818159.1"/>
    <property type="molecule type" value="Genomic_DNA"/>
</dbReference>
<dbReference type="Pfam" id="PF00072">
    <property type="entry name" value="Response_reg"/>
    <property type="match status" value="1"/>
</dbReference>
<keyword evidence="4" id="KW-1185">Reference proteome</keyword>
<dbReference type="RefSeq" id="WP_199296007.1">
    <property type="nucleotide sequence ID" value="NZ_JAMPKM010000007.1"/>
</dbReference>
<name>A0ABV0J8P1_9CYAN</name>
<keyword evidence="1" id="KW-0597">Phosphoprotein</keyword>
<dbReference type="CDD" id="cd17557">
    <property type="entry name" value="REC_Rcp-like"/>
    <property type="match status" value="1"/>
</dbReference>